<dbReference type="Proteomes" id="UP001209276">
    <property type="component" value="Unassembled WGS sequence"/>
</dbReference>
<dbReference type="RefSeq" id="WP_087444573.1">
    <property type="nucleotide sequence ID" value="NZ_CABMNB010000047.1"/>
</dbReference>
<keyword evidence="5" id="KW-1185">Reference proteome</keyword>
<sequence length="69" mass="7736">MTYVDISSISPQLFVTVLFFLLIVCPLVSLGIVRLFQQRVKIGITYIASAIVSYVVFLIAAEFVHKTWG</sequence>
<evidence type="ECO:0000313" key="4">
    <source>
        <dbReference type="Proteomes" id="UP000315377"/>
    </source>
</evidence>
<name>A0AAP9DXT4_PANTH</name>
<dbReference type="Proteomes" id="UP000315377">
    <property type="component" value="Chromosome"/>
</dbReference>
<feature type="transmembrane region" description="Helical" evidence="1">
    <location>
        <begin position="43"/>
        <end position="64"/>
    </location>
</feature>
<reference evidence="2 5" key="2">
    <citation type="submission" date="2022-05" db="EMBL/GenBank/DDBJ databases">
        <title>Genome Sequencing of Bee-Associated Microbes.</title>
        <authorList>
            <person name="Dunlap C."/>
        </authorList>
    </citation>
    <scope>NUCLEOTIDE SEQUENCE [LARGE SCALE GENOMIC DNA]</scope>
    <source>
        <strain evidence="2 5">NRRL B-14613</strain>
    </source>
</reference>
<evidence type="ECO:0000313" key="5">
    <source>
        <dbReference type="Proteomes" id="UP001209276"/>
    </source>
</evidence>
<keyword evidence="1" id="KW-0472">Membrane</keyword>
<gene>
    <name evidence="3" type="ORF">FLT43_12710</name>
    <name evidence="2" type="ORF">M5W83_09290</name>
</gene>
<evidence type="ECO:0000256" key="1">
    <source>
        <dbReference type="SAM" id="Phobius"/>
    </source>
</evidence>
<evidence type="ECO:0000313" key="2">
    <source>
        <dbReference type="EMBL" id="MCY9607342.1"/>
    </source>
</evidence>
<dbReference type="AlphaFoldDB" id="A0AAP9DXT4"/>
<protein>
    <submittedName>
        <fullName evidence="3">Uncharacterized protein</fullName>
    </submittedName>
</protein>
<keyword evidence="1" id="KW-1133">Transmembrane helix</keyword>
<organism evidence="3 4">
    <name type="scientific">Paenibacillus thiaminolyticus</name>
    <name type="common">Bacillus thiaminolyticus</name>
    <dbReference type="NCBI Taxonomy" id="49283"/>
    <lineage>
        <taxon>Bacteria</taxon>
        <taxon>Bacillati</taxon>
        <taxon>Bacillota</taxon>
        <taxon>Bacilli</taxon>
        <taxon>Bacillales</taxon>
        <taxon>Paenibacillaceae</taxon>
        <taxon>Paenibacillus</taxon>
    </lineage>
</organism>
<reference evidence="3 4" key="1">
    <citation type="submission" date="2019-07" db="EMBL/GenBank/DDBJ databases">
        <title>Paenibacillus thiaminolyticus NRRL B-4156.</title>
        <authorList>
            <person name="Hehnly C."/>
            <person name="Zhang L."/>
        </authorList>
    </citation>
    <scope>NUCLEOTIDE SEQUENCE [LARGE SCALE GENOMIC DNA]</scope>
    <source>
        <strain evidence="3 4">NRRL B-4156</strain>
    </source>
</reference>
<evidence type="ECO:0000313" key="3">
    <source>
        <dbReference type="EMBL" id="QDM44251.1"/>
    </source>
</evidence>
<accession>A0AAP9DXT4</accession>
<dbReference type="EMBL" id="JAMDMM010000019">
    <property type="protein sequence ID" value="MCY9607342.1"/>
    <property type="molecule type" value="Genomic_DNA"/>
</dbReference>
<dbReference type="GeneID" id="76996825"/>
<proteinExistence type="predicted"/>
<feature type="transmembrane region" description="Helical" evidence="1">
    <location>
        <begin position="12"/>
        <end position="36"/>
    </location>
</feature>
<keyword evidence="1" id="KW-0812">Transmembrane</keyword>
<dbReference type="EMBL" id="CP041405">
    <property type="protein sequence ID" value="QDM44251.1"/>
    <property type="molecule type" value="Genomic_DNA"/>
</dbReference>